<dbReference type="InterPro" id="IPR035906">
    <property type="entry name" value="MetI-like_sf"/>
</dbReference>
<dbReference type="InterPro" id="IPR002656">
    <property type="entry name" value="Acyl_transf_3_dom"/>
</dbReference>
<feature type="transmembrane region" description="Helical" evidence="7">
    <location>
        <begin position="895"/>
        <end position="913"/>
    </location>
</feature>
<feature type="transmembrane region" description="Helical" evidence="7">
    <location>
        <begin position="391"/>
        <end position="414"/>
    </location>
</feature>
<evidence type="ECO:0000259" key="8">
    <source>
        <dbReference type="PROSITE" id="PS50928"/>
    </source>
</evidence>
<feature type="transmembrane region" description="Helical" evidence="7">
    <location>
        <begin position="223"/>
        <end position="245"/>
    </location>
</feature>
<dbReference type="Gene3D" id="1.10.3720.10">
    <property type="entry name" value="MetI-like"/>
    <property type="match status" value="2"/>
</dbReference>
<dbReference type="Proteomes" id="UP000192582">
    <property type="component" value="Unassembled WGS sequence"/>
</dbReference>
<dbReference type="GO" id="GO:0005886">
    <property type="term" value="C:plasma membrane"/>
    <property type="evidence" value="ECO:0007669"/>
    <property type="project" value="UniProtKB-SubCell"/>
</dbReference>
<protein>
    <submittedName>
        <fullName evidence="9">ABC-type glycerol-3-phosphate transport system, permease component</fullName>
    </submittedName>
</protein>
<feature type="transmembrane region" description="Helical" evidence="7">
    <location>
        <begin position="329"/>
        <end position="351"/>
    </location>
</feature>
<keyword evidence="10" id="KW-1185">Reference proteome</keyword>
<feature type="transmembrane region" description="Helical" evidence="7">
    <location>
        <begin position="557"/>
        <end position="576"/>
    </location>
</feature>
<dbReference type="RefSeq" id="WP_084045687.1">
    <property type="nucleotide sequence ID" value="NZ_FWWU01000004.1"/>
</dbReference>
<dbReference type="Pfam" id="PF00528">
    <property type="entry name" value="BPD_transp_1"/>
    <property type="match status" value="2"/>
</dbReference>
<feature type="transmembrane region" description="Helical" evidence="7">
    <location>
        <begin position="925"/>
        <end position="943"/>
    </location>
</feature>
<feature type="transmembrane region" description="Helical" evidence="7">
    <location>
        <begin position="832"/>
        <end position="850"/>
    </location>
</feature>
<gene>
    <name evidence="9" type="ORF">SAMN00790413_05476</name>
</gene>
<evidence type="ECO:0000256" key="6">
    <source>
        <dbReference type="ARBA" id="ARBA00023136"/>
    </source>
</evidence>
<dbReference type="STRING" id="695939.SAMN00790413_05476"/>
<dbReference type="GO" id="GO:0055085">
    <property type="term" value="P:transmembrane transport"/>
    <property type="evidence" value="ECO:0007669"/>
    <property type="project" value="InterPro"/>
</dbReference>
<feature type="transmembrane region" description="Helical" evidence="7">
    <location>
        <begin position="612"/>
        <end position="633"/>
    </location>
</feature>
<organism evidence="9 10">
    <name type="scientific">Deinococcus hopiensis KR-140</name>
    <dbReference type="NCBI Taxonomy" id="695939"/>
    <lineage>
        <taxon>Bacteria</taxon>
        <taxon>Thermotogati</taxon>
        <taxon>Deinococcota</taxon>
        <taxon>Deinococci</taxon>
        <taxon>Deinococcales</taxon>
        <taxon>Deinococcaceae</taxon>
        <taxon>Deinococcus</taxon>
    </lineage>
</organism>
<evidence type="ECO:0000313" key="9">
    <source>
        <dbReference type="EMBL" id="SMB80288.1"/>
    </source>
</evidence>
<evidence type="ECO:0000256" key="4">
    <source>
        <dbReference type="ARBA" id="ARBA00022692"/>
    </source>
</evidence>
<feature type="domain" description="ABC transmembrane type-1" evidence="8">
    <location>
        <begin position="386"/>
        <end position="581"/>
    </location>
</feature>
<feature type="transmembrane region" description="Helical" evidence="7">
    <location>
        <begin position="27"/>
        <end position="53"/>
    </location>
</feature>
<dbReference type="SUPFAM" id="SSF161098">
    <property type="entry name" value="MetI-like"/>
    <property type="match status" value="2"/>
</dbReference>
<feature type="transmembrane region" description="Helical" evidence="7">
    <location>
        <begin position="93"/>
        <end position="115"/>
    </location>
</feature>
<feature type="transmembrane region" description="Helical" evidence="7">
    <location>
        <begin position="457"/>
        <end position="475"/>
    </location>
</feature>
<dbReference type="Pfam" id="PF01757">
    <property type="entry name" value="Acyl_transf_3"/>
    <property type="match status" value="1"/>
</dbReference>
<dbReference type="OrthoDB" id="53409at2"/>
<feature type="transmembrane region" description="Helical" evidence="7">
    <location>
        <begin position="127"/>
        <end position="149"/>
    </location>
</feature>
<dbReference type="PANTHER" id="PTHR43744:SF12">
    <property type="entry name" value="ABC TRANSPORTER PERMEASE PROTEIN MG189-RELATED"/>
    <property type="match status" value="1"/>
</dbReference>
<evidence type="ECO:0000256" key="1">
    <source>
        <dbReference type="ARBA" id="ARBA00004651"/>
    </source>
</evidence>
<feature type="transmembrane region" description="Helical" evidence="7">
    <location>
        <begin position="183"/>
        <end position="202"/>
    </location>
</feature>
<evidence type="ECO:0000256" key="2">
    <source>
        <dbReference type="ARBA" id="ARBA00022448"/>
    </source>
</evidence>
<feature type="transmembrane region" description="Helical" evidence="7">
    <location>
        <begin position="281"/>
        <end position="301"/>
    </location>
</feature>
<sequence length="1194" mass="131125">MTTLKPVPPLTRTRPKKGLGRAAWSPYFFVGPFFALLLSFGLFPLLFSLYIAFCEWNPASGLGYIRWDGLWAFHNVLTDPFFWPALWRSLSTGLAAAVPQHLLALPLAFGIHLAFKRWQGLLGPLLFLPYITSPLAAGGALGLAFLLIWGPVDALLDLLRSVPFLRALLPGEDSGVPFGAFQALWSGLGWNVLLYLMALGTIPRSLYEAAQVDGANLWRQFRFIALPLLRPMIFVAFTMSFLAGVQSNTLPTGFSDIRSTNVPAYAFHTAFFDMDFGLASAQTWVLFAAMLLVVLLAYFWVGRNFTSLDVSAQGERDDGPLHLGTPALVVLKLVLVLAVALAALPILAVVLNATRTAGSPPLAVGQELGANYRDLLERVPEFWRTVWNSTYISLLAGLGALVTSGLAGYAFALLDFRYRRPLYLSVLGIMLFPSLLNLIPTAMIATVFGWVDQARAIWLPAAANAFGVFLVTQYMRGAVPKSVVEAARIDGAGDALIFRRMALPLTLPVLVTTGLITFIATWNNTMSALAVLRTPETQSVLQALSTVVRADGSGQNAFLFGVAVATLPTLAVYALTARFLTRALNLTAAAPPAIVRLDVRPQEDRAASRKGVLAGADGVRALACLMVIMHHLWQRLDGQAQPPALRELQAFMMTGQVGVSAFFVLSGLLLSLPFWRRYLAGQAPPGLRDYVRRRAVRIMPGFYAALAVSFLFSLALVPDAFMPWVRLVSAATFTSSFHPVTFFPTDLNGPLWSIGFEVVCYLLMPLCMLGLFALFPRRRLGVALAYWGGVFIVTLLAHRWILGHLVPGDVGRGWSYGLIGGAKFWMPHYNPIGLYGHYILGIFAAGVIAAGQQRRWVRGWGFDALAGLALASMLGLLWIWRAAPEFSHSVGSQPYFFPTFPLTIAVMLATLPFSRRLAAGLDNPFFRFTARVSFGLYIWHYLILELIRTLHNPSFVYGGIGSFSEWLVTSGAALLLAYGAAALSYRHIEEPFLRGGPAERPAPAVSGEGADTAPGDQMMVAGAGLPSPAIRRWQTLRQELNPAHDVAPPEPRVIALRWGVRLLPWVLGGVLAWVLLAPSRVDGAELNNWIATVTRNPEAVAVTSHDGANLYRYEYTVLGTTSLFWRSPQDWWLRIESPRFGLNDLVPEREALTVQGEREVYRVTGGPLRDHYLLQTPLEIDVYSSRYYLQHRAQ</sequence>
<accession>A0A1W1UGP9</accession>
<feature type="transmembrane region" description="Helical" evidence="7">
    <location>
        <begin position="502"/>
        <end position="522"/>
    </location>
</feature>
<dbReference type="PANTHER" id="PTHR43744">
    <property type="entry name" value="ABC TRANSPORTER PERMEASE PROTEIN MG189-RELATED-RELATED"/>
    <property type="match status" value="1"/>
</dbReference>
<dbReference type="PROSITE" id="PS50928">
    <property type="entry name" value="ABC_TM1"/>
    <property type="match status" value="2"/>
</dbReference>
<feature type="transmembrane region" description="Helical" evidence="7">
    <location>
        <begin position="751"/>
        <end position="775"/>
    </location>
</feature>
<reference evidence="9 10" key="1">
    <citation type="submission" date="2017-04" db="EMBL/GenBank/DDBJ databases">
        <authorList>
            <person name="Afonso C.L."/>
            <person name="Miller P.J."/>
            <person name="Scott M.A."/>
            <person name="Spackman E."/>
            <person name="Goraichik I."/>
            <person name="Dimitrov K.M."/>
            <person name="Suarez D.L."/>
            <person name="Swayne D.E."/>
        </authorList>
    </citation>
    <scope>NUCLEOTIDE SEQUENCE [LARGE SCALE GENOMIC DNA]</scope>
    <source>
        <strain evidence="9 10">KR-140</strain>
    </source>
</reference>
<keyword evidence="3" id="KW-1003">Cell membrane</keyword>
<dbReference type="EMBL" id="FWWU01000004">
    <property type="protein sequence ID" value="SMB80288.1"/>
    <property type="molecule type" value="Genomic_DNA"/>
</dbReference>
<proteinExistence type="inferred from homology"/>
<dbReference type="CDD" id="cd06261">
    <property type="entry name" value="TM_PBP2"/>
    <property type="match status" value="2"/>
</dbReference>
<feature type="transmembrane region" description="Helical" evidence="7">
    <location>
        <begin position="862"/>
        <end position="883"/>
    </location>
</feature>
<feature type="transmembrane region" description="Helical" evidence="7">
    <location>
        <begin position="653"/>
        <end position="675"/>
    </location>
</feature>
<keyword evidence="6 7" id="KW-0472">Membrane</keyword>
<keyword evidence="5 7" id="KW-1133">Transmembrane helix</keyword>
<comment type="subcellular location">
    <subcellularLocation>
        <location evidence="1 7">Cell membrane</location>
        <topology evidence="1 7">Multi-pass membrane protein</topology>
    </subcellularLocation>
</comment>
<name>A0A1W1UGP9_9DEIO</name>
<evidence type="ECO:0000256" key="7">
    <source>
        <dbReference type="RuleBase" id="RU363032"/>
    </source>
</evidence>
<dbReference type="AlphaFoldDB" id="A0A1W1UGP9"/>
<feature type="transmembrane region" description="Helical" evidence="7">
    <location>
        <begin position="426"/>
        <end position="451"/>
    </location>
</feature>
<feature type="transmembrane region" description="Helical" evidence="7">
    <location>
        <begin position="963"/>
        <end position="985"/>
    </location>
</feature>
<keyword evidence="4 7" id="KW-0812">Transmembrane</keyword>
<dbReference type="InterPro" id="IPR000515">
    <property type="entry name" value="MetI-like"/>
</dbReference>
<evidence type="ECO:0000313" key="10">
    <source>
        <dbReference type="Proteomes" id="UP000192582"/>
    </source>
</evidence>
<keyword evidence="2 7" id="KW-0813">Transport</keyword>
<evidence type="ECO:0000256" key="5">
    <source>
        <dbReference type="ARBA" id="ARBA00022989"/>
    </source>
</evidence>
<evidence type="ECO:0000256" key="3">
    <source>
        <dbReference type="ARBA" id="ARBA00022475"/>
    </source>
</evidence>
<feature type="transmembrane region" description="Helical" evidence="7">
    <location>
        <begin position="782"/>
        <end position="802"/>
    </location>
</feature>
<feature type="domain" description="ABC transmembrane type-1" evidence="8">
    <location>
        <begin position="86"/>
        <end position="297"/>
    </location>
</feature>
<comment type="similarity">
    <text evidence="7">Belongs to the binding-protein-dependent transport system permease family.</text>
</comment>
<feature type="transmembrane region" description="Helical" evidence="7">
    <location>
        <begin position="696"/>
        <end position="717"/>
    </location>
</feature>
<dbReference type="GO" id="GO:0016747">
    <property type="term" value="F:acyltransferase activity, transferring groups other than amino-acyl groups"/>
    <property type="evidence" value="ECO:0007669"/>
    <property type="project" value="InterPro"/>
</dbReference>